<dbReference type="GO" id="GO:0046872">
    <property type="term" value="F:metal ion binding"/>
    <property type="evidence" value="ECO:0007669"/>
    <property type="project" value="UniProtKB-KW"/>
</dbReference>
<evidence type="ECO:0000313" key="7">
    <source>
        <dbReference type="Proteomes" id="UP000346198"/>
    </source>
</evidence>
<dbReference type="PANTHER" id="PTHR43034">
    <property type="entry name" value="ION-TRANSLOCATING OXIDOREDUCTASE COMPLEX SUBUNIT C"/>
    <property type="match status" value="1"/>
</dbReference>
<dbReference type="InterPro" id="IPR017896">
    <property type="entry name" value="4Fe4S_Fe-S-bd"/>
</dbReference>
<proteinExistence type="predicted"/>
<evidence type="ECO:0000256" key="4">
    <source>
        <dbReference type="ARBA" id="ARBA00023014"/>
    </source>
</evidence>
<keyword evidence="4" id="KW-0411">Iron-sulfur</keyword>
<dbReference type="Pfam" id="PF01512">
    <property type="entry name" value="Complex1_51K"/>
    <property type="match status" value="1"/>
</dbReference>
<dbReference type="PANTHER" id="PTHR43034:SF2">
    <property type="entry name" value="ION-TRANSLOCATING OXIDOREDUCTASE COMPLEX SUBUNIT C"/>
    <property type="match status" value="1"/>
</dbReference>
<evidence type="ECO:0000256" key="2">
    <source>
        <dbReference type="ARBA" id="ARBA00022723"/>
    </source>
</evidence>
<dbReference type="InterPro" id="IPR037225">
    <property type="entry name" value="Nuo51_FMN-bd_sf"/>
</dbReference>
<keyword evidence="1" id="KW-0004">4Fe-4S</keyword>
<sequence>METPYPEPERIFPGIDEISPETFPAFLDEIGLVGMGGSGFPAAEKIRSGIGAHTLVINGVECEPGITIDQSVLLHESLWVAAGANASAKAIGAKRIILAVKKDDAFIAELQKHYGEFDIISFPDRYPAGAEKLILTQLIGKTPPPGVRPYQMGHLVQNVASLRAIGRAIIDGIPVVERPLTLSMPSTGFYKNIIAPVGLSIREVLETVDLPFDLQTQFIVDSGLMMGSEVGLDDCIEKTTLSLIILERKKAERKERPCIRCGACNNACPLGLHPFTLVDRIQKGKTKSAAFKMQMTECFLCGVCSAVCPSDIPLVQSLAEGKRCL</sequence>
<keyword evidence="3" id="KW-0408">Iron</keyword>
<reference evidence="6 7" key="1">
    <citation type="submission" date="2019-04" db="EMBL/GenBank/DDBJ databases">
        <authorList>
            <person name="Van Vliet M D."/>
        </authorList>
    </citation>
    <scope>NUCLEOTIDE SEQUENCE [LARGE SCALE GENOMIC DNA]</scope>
    <source>
        <strain evidence="6 7">F21</strain>
    </source>
</reference>
<evidence type="ECO:0000256" key="1">
    <source>
        <dbReference type="ARBA" id="ARBA00022485"/>
    </source>
</evidence>
<dbReference type="InterPro" id="IPR010208">
    <property type="entry name" value="Ion_transpt_RnfC/RsxC"/>
</dbReference>
<dbReference type="Gene3D" id="3.30.70.3270">
    <property type="match status" value="1"/>
</dbReference>
<keyword evidence="7" id="KW-1185">Reference proteome</keyword>
<protein>
    <submittedName>
        <fullName evidence="6">Electron transport complex subunit RnfC</fullName>
    </submittedName>
</protein>
<evidence type="ECO:0000256" key="3">
    <source>
        <dbReference type="ARBA" id="ARBA00023004"/>
    </source>
</evidence>
<dbReference type="SUPFAM" id="SSF46548">
    <property type="entry name" value="alpha-helical ferredoxin"/>
    <property type="match status" value="1"/>
</dbReference>
<dbReference type="InterPro" id="IPR017900">
    <property type="entry name" value="4Fe4S_Fe_S_CS"/>
</dbReference>
<dbReference type="GO" id="GO:0051539">
    <property type="term" value="F:4 iron, 4 sulfur cluster binding"/>
    <property type="evidence" value="ECO:0007669"/>
    <property type="project" value="UniProtKB-KW"/>
</dbReference>
<feature type="domain" description="4Fe-4S ferredoxin-type" evidence="5">
    <location>
        <begin position="249"/>
        <end position="278"/>
    </location>
</feature>
<dbReference type="GO" id="GO:0016020">
    <property type="term" value="C:membrane"/>
    <property type="evidence" value="ECO:0007669"/>
    <property type="project" value="InterPro"/>
</dbReference>
<dbReference type="Proteomes" id="UP000346198">
    <property type="component" value="Unassembled WGS sequence"/>
</dbReference>
<dbReference type="GO" id="GO:0009055">
    <property type="term" value="F:electron transfer activity"/>
    <property type="evidence" value="ECO:0007669"/>
    <property type="project" value="InterPro"/>
</dbReference>
<dbReference type="InterPro" id="IPR011538">
    <property type="entry name" value="Nuo51_FMN-bd"/>
</dbReference>
<gene>
    <name evidence="6" type="primary">rnfC_1</name>
    <name evidence="6" type="ORF">SCARR_01337</name>
</gene>
<keyword evidence="2" id="KW-0479">Metal-binding</keyword>
<evidence type="ECO:0000313" key="6">
    <source>
        <dbReference type="EMBL" id="VGO19279.1"/>
    </source>
</evidence>
<dbReference type="PROSITE" id="PS00198">
    <property type="entry name" value="4FE4S_FER_1"/>
    <property type="match status" value="1"/>
</dbReference>
<feature type="domain" description="4Fe-4S ferredoxin-type" evidence="5">
    <location>
        <begin position="289"/>
        <end position="318"/>
    </location>
</feature>
<organism evidence="6 7">
    <name type="scientific">Pontiella sulfatireligans</name>
    <dbReference type="NCBI Taxonomy" id="2750658"/>
    <lineage>
        <taxon>Bacteria</taxon>
        <taxon>Pseudomonadati</taxon>
        <taxon>Kiritimatiellota</taxon>
        <taxon>Kiritimatiellia</taxon>
        <taxon>Kiritimatiellales</taxon>
        <taxon>Pontiellaceae</taxon>
        <taxon>Pontiella</taxon>
    </lineage>
</organism>
<name>A0A6C2UH71_9BACT</name>
<dbReference type="Gene3D" id="3.40.50.11540">
    <property type="entry name" value="NADH-ubiquinone oxidoreductase 51kDa subunit"/>
    <property type="match status" value="1"/>
</dbReference>
<accession>A0A6C2UH71</accession>
<dbReference type="Pfam" id="PF12838">
    <property type="entry name" value="Fer4_7"/>
    <property type="match status" value="1"/>
</dbReference>
<dbReference type="SUPFAM" id="SSF142019">
    <property type="entry name" value="Nqo1 FMN-binding domain-like"/>
    <property type="match status" value="1"/>
</dbReference>
<dbReference type="PROSITE" id="PS51379">
    <property type="entry name" value="4FE4S_FER_2"/>
    <property type="match status" value="2"/>
</dbReference>
<evidence type="ECO:0000259" key="5">
    <source>
        <dbReference type="PROSITE" id="PS51379"/>
    </source>
</evidence>
<dbReference type="AlphaFoldDB" id="A0A6C2UH71"/>
<dbReference type="EMBL" id="CAAHFH010000001">
    <property type="protein sequence ID" value="VGO19279.1"/>
    <property type="molecule type" value="Genomic_DNA"/>
</dbReference>